<feature type="region of interest" description="Disordered" evidence="2">
    <location>
        <begin position="274"/>
        <end position="315"/>
    </location>
</feature>
<sequence length="565" mass="63086">NHVNNIVLLEINIRQTCGLMGSPGNSTANRCPLSVISTNNLRCGSGSNAPTRVSGARRSRASSLKTFTSSLVLLSHSTGLENESSLRIYQGEDAEGSLDIWAVIKPGNTKEKIAIFASQKCGKLRTVSVKNKGCWDGDWSVAKRRRRSENPDKSKNDAVRIEGEEDDKTLSVVEMVAYLEQRASDQQVSSKVPSFRSTITLSKVGTIPQPAEQQSKVAEKLEVQGEEGESVRVLDMVAKLESQCLSRQSLREGGGDLSRNNSLRRKVGRVLLAGSEPFPLPSHPVSPTVPQDSRVESVPQQLDNDLDKLSSPPKTLESIETSQCGLDTCTLKDVESSCILREETSTAVQSLQSSPKDASSECSEEPIPGMLFFAKSSPQSLKEHHLPSPSKSRSLDKDQEPVPFPLRRLVSHEFLETRFKIQLLLEPQQYMAFLPHHIILKIFCLLPTESLAALKCTCHYFKFLIESYDVRPADSRWVSDPRYKDDPCKQCKKKYDRGDVSLCRWHHKPYCQALPYGPGYWMCCRKSHKDTPGCNVGLHDNRWVPAFHSINMPIYKKSRDTDEDL</sequence>
<reference evidence="4" key="1">
    <citation type="submission" date="2025-08" db="UniProtKB">
        <authorList>
            <consortium name="Ensembl"/>
        </authorList>
    </citation>
    <scope>IDENTIFICATION</scope>
</reference>
<dbReference type="PANTHER" id="PTHR16271">
    <property type="entry name" value="F-BOX ONLY PROTEIN 34/46 FAMILY MEMBER"/>
    <property type="match status" value="1"/>
</dbReference>
<name>A0A8C2FF11_CYPCA</name>
<evidence type="ECO:0000259" key="3">
    <source>
        <dbReference type="PROSITE" id="PS50181"/>
    </source>
</evidence>
<dbReference type="Ensembl" id="ENSCCRT00020060578.1">
    <property type="protein sequence ID" value="ENSCCRP00020055119.1"/>
    <property type="gene ID" value="ENSCCRG00020025603.1"/>
</dbReference>
<protein>
    <submittedName>
        <fullName evidence="4">F-box protein 34</fullName>
    </submittedName>
</protein>
<proteinExistence type="predicted"/>
<keyword evidence="1" id="KW-0833">Ubl conjugation pathway</keyword>
<dbReference type="InterPro" id="IPR001810">
    <property type="entry name" value="F-box_dom"/>
</dbReference>
<dbReference type="InterPro" id="IPR036047">
    <property type="entry name" value="F-box-like_dom_sf"/>
</dbReference>
<evidence type="ECO:0000256" key="2">
    <source>
        <dbReference type="SAM" id="MobiDB-lite"/>
    </source>
</evidence>
<organism evidence="4 5">
    <name type="scientific">Cyprinus carpio</name>
    <name type="common">Common carp</name>
    <dbReference type="NCBI Taxonomy" id="7962"/>
    <lineage>
        <taxon>Eukaryota</taxon>
        <taxon>Metazoa</taxon>
        <taxon>Chordata</taxon>
        <taxon>Craniata</taxon>
        <taxon>Vertebrata</taxon>
        <taxon>Euteleostomi</taxon>
        <taxon>Actinopterygii</taxon>
        <taxon>Neopterygii</taxon>
        <taxon>Teleostei</taxon>
        <taxon>Ostariophysi</taxon>
        <taxon>Cypriniformes</taxon>
        <taxon>Cyprinidae</taxon>
        <taxon>Cyprininae</taxon>
        <taxon>Cyprinus</taxon>
    </lineage>
</organism>
<evidence type="ECO:0000313" key="4">
    <source>
        <dbReference type="Ensembl" id="ENSCCRP00020055119.1"/>
    </source>
</evidence>
<dbReference type="Pfam" id="PF12937">
    <property type="entry name" value="F-box-like"/>
    <property type="match status" value="1"/>
</dbReference>
<evidence type="ECO:0000256" key="1">
    <source>
        <dbReference type="ARBA" id="ARBA00022786"/>
    </source>
</evidence>
<evidence type="ECO:0000313" key="5">
    <source>
        <dbReference type="Proteomes" id="UP000694701"/>
    </source>
</evidence>
<dbReference type="PROSITE" id="PS50181">
    <property type="entry name" value="FBOX"/>
    <property type="match status" value="1"/>
</dbReference>
<dbReference type="Gene3D" id="1.20.1280.50">
    <property type="match status" value="1"/>
</dbReference>
<dbReference type="SUPFAM" id="SSF81383">
    <property type="entry name" value="F-box domain"/>
    <property type="match status" value="1"/>
</dbReference>
<dbReference type="Proteomes" id="UP000694701">
    <property type="component" value="Unplaced"/>
</dbReference>
<feature type="domain" description="F-box" evidence="3">
    <location>
        <begin position="428"/>
        <end position="480"/>
    </location>
</feature>
<accession>A0A8C2FF11</accession>
<dbReference type="InterPro" id="IPR039594">
    <property type="entry name" value="FBXO34/46"/>
</dbReference>
<dbReference type="AlphaFoldDB" id="A0A8C2FF11"/>
<dbReference type="PANTHER" id="PTHR16271:SF11">
    <property type="entry name" value="F-BOX ONLY PROTEIN 34"/>
    <property type="match status" value="1"/>
</dbReference>